<dbReference type="Gene3D" id="3.20.20.140">
    <property type="entry name" value="Metal-dependent hydrolases"/>
    <property type="match status" value="1"/>
</dbReference>
<dbReference type="AlphaFoldDB" id="A0A6P2BPF5"/>
<dbReference type="GO" id="GO:0016831">
    <property type="term" value="F:carboxy-lyase activity"/>
    <property type="evidence" value="ECO:0007669"/>
    <property type="project" value="InterPro"/>
</dbReference>
<sequence>MEAVASERIAAVRAIRIWQPLAGTAGVASRFMRAIDFHVHLPTPDWIDGSMAGYVEAAEAYFRSSVERQSLDELAAKYRALDVRAVLLAWDAETATGRPRVPNETVATAIAEHPDAFTGIGSVDPHKDSAVDEVARIAELGLRGVKFHPSLQAFAPDDERYWPVFQACERHGLLALFHTGTSGIGARQPGGQGIRLDYAHPLKLDSVAAAFPQLTVVAAHFGWPWHMDLIAMALHKTNVYIDISGWSPKRIPAEVIRELRGRLSSQFVWGSDFPFIAPDRCLAELDELDLALPALLHDNAARVLRL</sequence>
<dbReference type="InterPro" id="IPR006680">
    <property type="entry name" value="Amidohydro-rel"/>
</dbReference>
<dbReference type="InterPro" id="IPR032466">
    <property type="entry name" value="Metal_Hydrolase"/>
</dbReference>
<dbReference type="Proteomes" id="UP000460272">
    <property type="component" value="Unassembled WGS sequence"/>
</dbReference>
<dbReference type="SUPFAM" id="SSF51556">
    <property type="entry name" value="Metallo-dependent hydrolases"/>
    <property type="match status" value="1"/>
</dbReference>
<dbReference type="EMBL" id="RPFW01000008">
    <property type="protein sequence ID" value="TVZ00864.1"/>
    <property type="molecule type" value="Genomic_DNA"/>
</dbReference>
<keyword evidence="1" id="KW-0456">Lyase</keyword>
<keyword evidence="3" id="KW-0378">Hydrolase</keyword>
<name>A0A6P2BPF5_9ACTN</name>
<accession>A0A6P2BPF5</accession>
<dbReference type="OrthoDB" id="1407586at2"/>
<proteinExistence type="predicted"/>
<gene>
    <name evidence="3" type="ORF">EAS64_36600</name>
</gene>
<protein>
    <submittedName>
        <fullName evidence="3">Amidohydrolase</fullName>
    </submittedName>
</protein>
<evidence type="ECO:0000259" key="2">
    <source>
        <dbReference type="Pfam" id="PF04909"/>
    </source>
</evidence>
<keyword evidence="4" id="KW-1185">Reference proteome</keyword>
<dbReference type="CDD" id="cd01292">
    <property type="entry name" value="metallo-dependent_hydrolases"/>
    <property type="match status" value="1"/>
</dbReference>
<dbReference type="GO" id="GO:0016787">
    <property type="term" value="F:hydrolase activity"/>
    <property type="evidence" value="ECO:0007669"/>
    <property type="project" value="UniProtKB-KW"/>
</dbReference>
<dbReference type="Pfam" id="PF04909">
    <property type="entry name" value="Amidohydro_2"/>
    <property type="match status" value="1"/>
</dbReference>
<comment type="caution">
    <text evidence="3">The sequence shown here is derived from an EMBL/GenBank/DDBJ whole genome shotgun (WGS) entry which is preliminary data.</text>
</comment>
<evidence type="ECO:0000313" key="3">
    <source>
        <dbReference type="EMBL" id="TVZ00864.1"/>
    </source>
</evidence>
<reference evidence="3 4" key="1">
    <citation type="submission" date="2018-11" db="EMBL/GenBank/DDBJ databases">
        <title>Trebonia kvetii gen.nov., sp.nov., a novel acidophilic actinobacterium, and proposal of the new actinobacterial family Treboniaceae fam. nov.</title>
        <authorList>
            <person name="Rapoport D."/>
            <person name="Sagova-Mareckova M."/>
            <person name="Sedlacek I."/>
            <person name="Provaznik J."/>
            <person name="Kralova S."/>
            <person name="Pavlinic D."/>
            <person name="Benes V."/>
            <person name="Kopecky J."/>
        </authorList>
    </citation>
    <scope>NUCLEOTIDE SEQUENCE [LARGE SCALE GENOMIC DNA]</scope>
    <source>
        <strain evidence="3 4">15Tr583</strain>
    </source>
</reference>
<dbReference type="InterPro" id="IPR032465">
    <property type="entry name" value="ACMSD"/>
</dbReference>
<feature type="domain" description="Amidohydrolase-related" evidence="2">
    <location>
        <begin position="35"/>
        <end position="306"/>
    </location>
</feature>
<evidence type="ECO:0000313" key="4">
    <source>
        <dbReference type="Proteomes" id="UP000460272"/>
    </source>
</evidence>
<evidence type="ECO:0000256" key="1">
    <source>
        <dbReference type="ARBA" id="ARBA00023239"/>
    </source>
</evidence>
<organism evidence="3 4">
    <name type="scientific">Trebonia kvetii</name>
    <dbReference type="NCBI Taxonomy" id="2480626"/>
    <lineage>
        <taxon>Bacteria</taxon>
        <taxon>Bacillati</taxon>
        <taxon>Actinomycetota</taxon>
        <taxon>Actinomycetes</taxon>
        <taxon>Streptosporangiales</taxon>
        <taxon>Treboniaceae</taxon>
        <taxon>Trebonia</taxon>
    </lineage>
</organism>
<dbReference type="PANTHER" id="PTHR21240:SF19">
    <property type="entry name" value="CATALYTIC_ HYDROLASE"/>
    <property type="match status" value="1"/>
</dbReference>
<dbReference type="PANTHER" id="PTHR21240">
    <property type="entry name" value="2-AMINO-3-CARBOXYLMUCONATE-6-SEMIALDEHYDE DECARBOXYLASE"/>
    <property type="match status" value="1"/>
</dbReference>